<comment type="similarity">
    <text evidence="1">Belongs to the bacterial ribosomal protein bL19 family.</text>
</comment>
<name>A0AAE0WWX5_9PEZI</name>
<sequence length="240" mass="26665">MSLSSSSTRPLACIKQAIGQCRAGKQQHRRYAAAAAAPDSAYPSLQTKYPPPPPGFRTSQTTNQNRFETGLRRIPTVPPPRSTTKLCPDPIQALTTTQLLTLDPTGARTRLFSPFNPERVQVGDILLFRLKTGDPVSGIVLNVRQRHQPIDTAVLIRNNLTRVGVEMWFKVYSPSVEGIEVVKRAEKRARRAKLYFLREKRHDPGSVEGVVKQYLRARQGGVMNVREGQKGGKGGKKGKR</sequence>
<keyword evidence="5" id="KW-1185">Reference proteome</keyword>
<evidence type="ECO:0000313" key="5">
    <source>
        <dbReference type="Proteomes" id="UP001274830"/>
    </source>
</evidence>
<keyword evidence="2" id="KW-0689">Ribosomal protein</keyword>
<dbReference type="PANTHER" id="PTHR15680">
    <property type="entry name" value="RIBOSOMAL PROTEIN L19"/>
    <property type="match status" value="1"/>
</dbReference>
<evidence type="ECO:0000256" key="3">
    <source>
        <dbReference type="ARBA" id="ARBA00023274"/>
    </source>
</evidence>
<evidence type="ECO:0000313" key="4">
    <source>
        <dbReference type="EMBL" id="KAK3679887.1"/>
    </source>
</evidence>
<dbReference type="AlphaFoldDB" id="A0AAE0WWX5"/>
<dbReference type="Pfam" id="PF01245">
    <property type="entry name" value="Ribosomal_L19"/>
    <property type="match status" value="1"/>
</dbReference>
<dbReference type="GO" id="GO:0006412">
    <property type="term" value="P:translation"/>
    <property type="evidence" value="ECO:0007669"/>
    <property type="project" value="InterPro"/>
</dbReference>
<dbReference type="SUPFAM" id="SSF50104">
    <property type="entry name" value="Translation proteins SH3-like domain"/>
    <property type="match status" value="1"/>
</dbReference>
<dbReference type="GO" id="GO:0005762">
    <property type="term" value="C:mitochondrial large ribosomal subunit"/>
    <property type="evidence" value="ECO:0007669"/>
    <property type="project" value="TreeGrafter"/>
</dbReference>
<protein>
    <recommendedName>
        <fullName evidence="6">Mitochondrial ribosomal protein</fullName>
    </recommendedName>
</protein>
<dbReference type="InterPro" id="IPR038657">
    <property type="entry name" value="Ribosomal_bL19_sf"/>
</dbReference>
<gene>
    <name evidence="4" type="ORF">LTR78_000263</name>
</gene>
<organism evidence="4 5">
    <name type="scientific">Recurvomyces mirabilis</name>
    <dbReference type="NCBI Taxonomy" id="574656"/>
    <lineage>
        <taxon>Eukaryota</taxon>
        <taxon>Fungi</taxon>
        <taxon>Dikarya</taxon>
        <taxon>Ascomycota</taxon>
        <taxon>Pezizomycotina</taxon>
        <taxon>Dothideomycetes</taxon>
        <taxon>Dothideomycetidae</taxon>
        <taxon>Mycosphaerellales</taxon>
        <taxon>Teratosphaeriaceae</taxon>
        <taxon>Recurvomyces</taxon>
    </lineage>
</organism>
<reference evidence="4" key="1">
    <citation type="submission" date="2023-07" db="EMBL/GenBank/DDBJ databases">
        <title>Black Yeasts Isolated from many extreme environments.</title>
        <authorList>
            <person name="Coleine C."/>
            <person name="Stajich J.E."/>
            <person name="Selbmann L."/>
        </authorList>
    </citation>
    <scope>NUCLEOTIDE SEQUENCE</scope>
    <source>
        <strain evidence="4">CCFEE 5485</strain>
    </source>
</reference>
<dbReference type="Proteomes" id="UP001274830">
    <property type="component" value="Unassembled WGS sequence"/>
</dbReference>
<dbReference type="GO" id="GO:0003735">
    <property type="term" value="F:structural constituent of ribosome"/>
    <property type="evidence" value="ECO:0007669"/>
    <property type="project" value="InterPro"/>
</dbReference>
<dbReference type="InterPro" id="IPR001857">
    <property type="entry name" value="Ribosomal_bL19"/>
</dbReference>
<evidence type="ECO:0000256" key="2">
    <source>
        <dbReference type="ARBA" id="ARBA00022980"/>
    </source>
</evidence>
<evidence type="ECO:0008006" key="6">
    <source>
        <dbReference type="Google" id="ProtNLM"/>
    </source>
</evidence>
<proteinExistence type="inferred from homology"/>
<dbReference type="EMBL" id="JAUTXT010000001">
    <property type="protein sequence ID" value="KAK3679887.1"/>
    <property type="molecule type" value="Genomic_DNA"/>
</dbReference>
<evidence type="ECO:0000256" key="1">
    <source>
        <dbReference type="ARBA" id="ARBA00005781"/>
    </source>
</evidence>
<dbReference type="Gene3D" id="2.30.30.790">
    <property type="match status" value="1"/>
</dbReference>
<dbReference type="PANTHER" id="PTHR15680:SF9">
    <property type="entry name" value="LARGE RIBOSOMAL SUBUNIT PROTEIN BL19M"/>
    <property type="match status" value="1"/>
</dbReference>
<keyword evidence="3" id="KW-0687">Ribonucleoprotein</keyword>
<dbReference type="InterPro" id="IPR008991">
    <property type="entry name" value="Translation_prot_SH3-like_sf"/>
</dbReference>
<accession>A0AAE0WWX5</accession>
<comment type="caution">
    <text evidence="4">The sequence shown here is derived from an EMBL/GenBank/DDBJ whole genome shotgun (WGS) entry which is preliminary data.</text>
</comment>